<comment type="caution">
    <text evidence="1">The sequence shown here is derived from an EMBL/GenBank/DDBJ whole genome shotgun (WGS) entry which is preliminary data.</text>
</comment>
<dbReference type="OrthoDB" id="2327286at2"/>
<evidence type="ECO:0000313" key="2">
    <source>
        <dbReference type="Proteomes" id="UP000198414"/>
    </source>
</evidence>
<accession>A0A1Z5IUK3</accession>
<organism evidence="1 2">
    <name type="scientific">Secundilactobacillus pentosiphilus</name>
    <dbReference type="NCBI Taxonomy" id="1714682"/>
    <lineage>
        <taxon>Bacteria</taxon>
        <taxon>Bacillati</taxon>
        <taxon>Bacillota</taxon>
        <taxon>Bacilli</taxon>
        <taxon>Lactobacillales</taxon>
        <taxon>Lactobacillaceae</taxon>
        <taxon>Secundilactobacillus</taxon>
    </lineage>
</organism>
<sequence>MTDLPDSEKEMNTWWVSRFDKNNYKTIRLFNHRQLMQTYSTANALYSDVEDAESAFWTASQANMAVTCVAVGNKRYKKINGKIRQIASMEVDE</sequence>
<name>A0A1Z5IUK3_9LACO</name>
<protein>
    <submittedName>
        <fullName evidence="1">Uncharacterized protein</fullName>
    </submittedName>
</protein>
<gene>
    <name evidence="1" type="ORF">IWT25_00737</name>
</gene>
<dbReference type="EMBL" id="BCMI01000005">
    <property type="protein sequence ID" value="GAX05433.1"/>
    <property type="molecule type" value="Genomic_DNA"/>
</dbReference>
<reference evidence="1 2" key="1">
    <citation type="submission" date="2015-11" db="EMBL/GenBank/DDBJ databases">
        <title>Draft genome sequences of new species of the genus Lactobacillus isolated from orchardgrass silage.</title>
        <authorList>
            <person name="Tohno M."/>
            <person name="Tanizawa Y."/>
            <person name="Arita M."/>
        </authorList>
    </citation>
    <scope>NUCLEOTIDE SEQUENCE [LARGE SCALE GENOMIC DNA]</scope>
    <source>
        <strain evidence="1 2">IWT25</strain>
    </source>
</reference>
<dbReference type="Proteomes" id="UP000198414">
    <property type="component" value="Unassembled WGS sequence"/>
</dbReference>
<dbReference type="RefSeq" id="WP_089120739.1">
    <property type="nucleotide sequence ID" value="NZ_BCMI01000005.1"/>
</dbReference>
<proteinExistence type="predicted"/>
<evidence type="ECO:0000313" key="1">
    <source>
        <dbReference type="EMBL" id="GAX05433.1"/>
    </source>
</evidence>
<dbReference type="AlphaFoldDB" id="A0A1Z5IUK3"/>